<gene>
    <name evidence="3" type="ORF">N656DRAFT_823217</name>
</gene>
<keyword evidence="4" id="KW-1185">Reference proteome</keyword>
<dbReference type="GO" id="GO:0051920">
    <property type="term" value="F:peroxiredoxin activity"/>
    <property type="evidence" value="ECO:0007669"/>
    <property type="project" value="InterPro"/>
</dbReference>
<protein>
    <recommendedName>
        <fullName evidence="2">Carboxymuconolactone decarboxylase-like domain-containing protein</fullName>
    </recommendedName>
</protein>
<feature type="region of interest" description="Disordered" evidence="1">
    <location>
        <begin position="23"/>
        <end position="42"/>
    </location>
</feature>
<evidence type="ECO:0000313" key="3">
    <source>
        <dbReference type="EMBL" id="KAK4113701.1"/>
    </source>
</evidence>
<dbReference type="Proteomes" id="UP001302812">
    <property type="component" value="Unassembled WGS sequence"/>
</dbReference>
<dbReference type="InterPro" id="IPR029032">
    <property type="entry name" value="AhpD-like"/>
</dbReference>
<feature type="domain" description="Carboxymuconolactone decarboxylase-like" evidence="2">
    <location>
        <begin position="124"/>
        <end position="182"/>
    </location>
</feature>
<evidence type="ECO:0000256" key="1">
    <source>
        <dbReference type="SAM" id="MobiDB-lite"/>
    </source>
</evidence>
<dbReference type="AlphaFoldDB" id="A0AAN6TGE6"/>
<dbReference type="InterPro" id="IPR003779">
    <property type="entry name" value="CMD-like"/>
</dbReference>
<dbReference type="SUPFAM" id="SSF69118">
    <property type="entry name" value="AhpD-like"/>
    <property type="match status" value="1"/>
</dbReference>
<reference evidence="3" key="2">
    <citation type="submission" date="2023-05" db="EMBL/GenBank/DDBJ databases">
        <authorList>
            <consortium name="Lawrence Berkeley National Laboratory"/>
            <person name="Steindorff A."/>
            <person name="Hensen N."/>
            <person name="Bonometti L."/>
            <person name="Westerberg I."/>
            <person name="Brannstrom I.O."/>
            <person name="Guillou S."/>
            <person name="Cros-Aarteil S."/>
            <person name="Calhoun S."/>
            <person name="Haridas S."/>
            <person name="Kuo A."/>
            <person name="Mondo S."/>
            <person name="Pangilinan J."/>
            <person name="Riley R."/>
            <person name="Labutti K."/>
            <person name="Andreopoulos B."/>
            <person name="Lipzen A."/>
            <person name="Chen C."/>
            <person name="Yanf M."/>
            <person name="Daum C."/>
            <person name="Ng V."/>
            <person name="Clum A."/>
            <person name="Ohm R."/>
            <person name="Martin F."/>
            <person name="Silar P."/>
            <person name="Natvig D."/>
            <person name="Lalanne C."/>
            <person name="Gautier V."/>
            <person name="Ament-Velasquez S.L."/>
            <person name="Kruys A."/>
            <person name="Hutchinson M.I."/>
            <person name="Powell A.J."/>
            <person name="Barry K."/>
            <person name="Miller A.N."/>
            <person name="Grigoriev I.V."/>
            <person name="Debuchy R."/>
            <person name="Gladieux P."/>
            <person name="Thoren M.H."/>
            <person name="Johannesson H."/>
        </authorList>
    </citation>
    <scope>NUCLEOTIDE SEQUENCE</scope>
    <source>
        <strain evidence="3">CBS 508.74</strain>
    </source>
</reference>
<accession>A0AAN6TGE6</accession>
<dbReference type="GeneID" id="89942555"/>
<reference evidence="3" key="1">
    <citation type="journal article" date="2023" name="Mol. Phylogenet. Evol.">
        <title>Genome-scale phylogeny and comparative genomics of the fungal order Sordariales.</title>
        <authorList>
            <person name="Hensen N."/>
            <person name="Bonometti L."/>
            <person name="Westerberg I."/>
            <person name="Brannstrom I.O."/>
            <person name="Guillou S."/>
            <person name="Cros-Aarteil S."/>
            <person name="Calhoun S."/>
            <person name="Haridas S."/>
            <person name="Kuo A."/>
            <person name="Mondo S."/>
            <person name="Pangilinan J."/>
            <person name="Riley R."/>
            <person name="LaButti K."/>
            <person name="Andreopoulos B."/>
            <person name="Lipzen A."/>
            <person name="Chen C."/>
            <person name="Yan M."/>
            <person name="Daum C."/>
            <person name="Ng V."/>
            <person name="Clum A."/>
            <person name="Steindorff A."/>
            <person name="Ohm R.A."/>
            <person name="Martin F."/>
            <person name="Silar P."/>
            <person name="Natvig D.O."/>
            <person name="Lalanne C."/>
            <person name="Gautier V."/>
            <person name="Ament-Velasquez S.L."/>
            <person name="Kruys A."/>
            <person name="Hutchinson M.I."/>
            <person name="Powell A.J."/>
            <person name="Barry K."/>
            <person name="Miller A.N."/>
            <person name="Grigoriev I.V."/>
            <person name="Debuchy R."/>
            <person name="Gladieux P."/>
            <person name="Hiltunen Thoren M."/>
            <person name="Johannesson H."/>
        </authorList>
    </citation>
    <scope>NUCLEOTIDE SEQUENCE</scope>
    <source>
        <strain evidence="3">CBS 508.74</strain>
    </source>
</reference>
<evidence type="ECO:0000259" key="2">
    <source>
        <dbReference type="Pfam" id="PF02627"/>
    </source>
</evidence>
<feature type="region of interest" description="Disordered" evidence="1">
    <location>
        <begin position="199"/>
        <end position="219"/>
    </location>
</feature>
<proteinExistence type="predicted"/>
<dbReference type="PANTHER" id="PTHR34846:SF11">
    <property type="entry name" value="4-CARBOXYMUCONOLACTONE DECARBOXYLASE FAMILY PROTEIN (AFU_ORTHOLOGUE AFUA_6G11590)"/>
    <property type="match status" value="1"/>
</dbReference>
<organism evidence="3 4">
    <name type="scientific">Canariomyces notabilis</name>
    <dbReference type="NCBI Taxonomy" id="2074819"/>
    <lineage>
        <taxon>Eukaryota</taxon>
        <taxon>Fungi</taxon>
        <taxon>Dikarya</taxon>
        <taxon>Ascomycota</taxon>
        <taxon>Pezizomycotina</taxon>
        <taxon>Sordariomycetes</taxon>
        <taxon>Sordariomycetidae</taxon>
        <taxon>Sordariales</taxon>
        <taxon>Chaetomiaceae</taxon>
        <taxon>Canariomyces</taxon>
    </lineage>
</organism>
<dbReference type="PANTHER" id="PTHR34846">
    <property type="entry name" value="4-CARBOXYMUCONOLACTONE DECARBOXYLASE FAMILY PROTEIN (AFU_ORTHOLOGUE AFUA_6G11590)"/>
    <property type="match status" value="1"/>
</dbReference>
<dbReference type="RefSeq" id="XP_064671271.1">
    <property type="nucleotide sequence ID" value="XM_064818428.1"/>
</dbReference>
<dbReference type="Gene3D" id="1.20.1290.10">
    <property type="entry name" value="AhpD-like"/>
    <property type="match status" value="1"/>
</dbReference>
<dbReference type="Pfam" id="PF02627">
    <property type="entry name" value="CMD"/>
    <property type="match status" value="1"/>
</dbReference>
<evidence type="ECO:0000313" key="4">
    <source>
        <dbReference type="Proteomes" id="UP001302812"/>
    </source>
</evidence>
<sequence length="294" mass="32355">MTSSPVTADVDDAQLPVNLAVSLSNPTGQSTHPPYRTVPSQGHLSSAPIYPSLFNPPQHPNQPKPISIHSPFFPLFEMRLPYVHVPTTSPSGSSTSTEAIIQRIRARRAPRPLQPLDLTLLHSPPIADGWNSFLAAIRTQTSLSADLRELAICRVAVVNRAWYEWMHHAPLAEQAGVGKEALGRDGVVRREGELRLVRGDGEGGYEKGEGKGKDGEADGKGVLTEKQWAVVCYTDEMTRNVQVREETFQRMRELFNEREIVEITATVACYNCVSRFLVALDVGERNAMGPDAAH</sequence>
<dbReference type="EMBL" id="MU853338">
    <property type="protein sequence ID" value="KAK4113701.1"/>
    <property type="molecule type" value="Genomic_DNA"/>
</dbReference>
<comment type="caution">
    <text evidence="3">The sequence shown here is derived from an EMBL/GenBank/DDBJ whole genome shotgun (WGS) entry which is preliminary data.</text>
</comment>
<name>A0AAN6TGE6_9PEZI</name>